<keyword evidence="2" id="KW-1185">Reference proteome</keyword>
<sequence>MQLGDPWYEEINDQEEMIIQIFTPRGVIAETGAMFHIVYRHSETQQLSAYYTKLYKPVKVRCSRIVRVVGSPTSTELIVILLFNAYPPQGQRRDWNRLSSRKYIVSNKHLQFLAFLCCNQNFKKRF</sequence>
<reference evidence="1" key="2">
    <citation type="submission" date="2020-11" db="EMBL/GenBank/DDBJ databases">
        <authorList>
            <person name="McCartney M.A."/>
            <person name="Auch B."/>
            <person name="Kono T."/>
            <person name="Mallez S."/>
            <person name="Becker A."/>
            <person name="Gohl D.M."/>
            <person name="Silverstein K.A.T."/>
            <person name="Koren S."/>
            <person name="Bechman K.B."/>
            <person name="Herman A."/>
            <person name="Abrahante J.E."/>
            <person name="Garbe J."/>
        </authorList>
    </citation>
    <scope>NUCLEOTIDE SEQUENCE</scope>
    <source>
        <strain evidence="1">Duluth1</strain>
        <tissue evidence="1">Whole animal</tissue>
    </source>
</reference>
<evidence type="ECO:0000313" key="2">
    <source>
        <dbReference type="Proteomes" id="UP000828390"/>
    </source>
</evidence>
<organism evidence="1 2">
    <name type="scientific">Dreissena polymorpha</name>
    <name type="common">Zebra mussel</name>
    <name type="synonym">Mytilus polymorpha</name>
    <dbReference type="NCBI Taxonomy" id="45954"/>
    <lineage>
        <taxon>Eukaryota</taxon>
        <taxon>Metazoa</taxon>
        <taxon>Spiralia</taxon>
        <taxon>Lophotrochozoa</taxon>
        <taxon>Mollusca</taxon>
        <taxon>Bivalvia</taxon>
        <taxon>Autobranchia</taxon>
        <taxon>Heteroconchia</taxon>
        <taxon>Euheterodonta</taxon>
        <taxon>Imparidentia</taxon>
        <taxon>Neoheterodontei</taxon>
        <taxon>Myida</taxon>
        <taxon>Dreissenoidea</taxon>
        <taxon>Dreissenidae</taxon>
        <taxon>Dreissena</taxon>
    </lineage>
</organism>
<evidence type="ECO:0000313" key="1">
    <source>
        <dbReference type="EMBL" id="KAH3805459.1"/>
    </source>
</evidence>
<accession>A0A9D4JD71</accession>
<proteinExistence type="predicted"/>
<gene>
    <name evidence="1" type="ORF">DPMN_133762</name>
</gene>
<dbReference type="AlphaFoldDB" id="A0A9D4JD71"/>
<protein>
    <submittedName>
        <fullName evidence="1">Uncharacterized protein</fullName>
    </submittedName>
</protein>
<comment type="caution">
    <text evidence="1">The sequence shown here is derived from an EMBL/GenBank/DDBJ whole genome shotgun (WGS) entry which is preliminary data.</text>
</comment>
<reference evidence="1" key="1">
    <citation type="journal article" date="2019" name="bioRxiv">
        <title>The Genome of the Zebra Mussel, Dreissena polymorpha: A Resource for Invasive Species Research.</title>
        <authorList>
            <person name="McCartney M.A."/>
            <person name="Auch B."/>
            <person name="Kono T."/>
            <person name="Mallez S."/>
            <person name="Zhang Y."/>
            <person name="Obille A."/>
            <person name="Becker A."/>
            <person name="Abrahante J.E."/>
            <person name="Garbe J."/>
            <person name="Badalamenti J.P."/>
            <person name="Herman A."/>
            <person name="Mangelson H."/>
            <person name="Liachko I."/>
            <person name="Sullivan S."/>
            <person name="Sone E.D."/>
            <person name="Koren S."/>
            <person name="Silverstein K.A.T."/>
            <person name="Beckman K.B."/>
            <person name="Gohl D.M."/>
        </authorList>
    </citation>
    <scope>NUCLEOTIDE SEQUENCE</scope>
    <source>
        <strain evidence="1">Duluth1</strain>
        <tissue evidence="1">Whole animal</tissue>
    </source>
</reference>
<dbReference type="Proteomes" id="UP000828390">
    <property type="component" value="Unassembled WGS sequence"/>
</dbReference>
<name>A0A9D4JD71_DREPO</name>
<dbReference type="EMBL" id="JAIWYP010000006">
    <property type="protein sequence ID" value="KAH3805459.1"/>
    <property type="molecule type" value="Genomic_DNA"/>
</dbReference>